<evidence type="ECO:0000256" key="2">
    <source>
        <dbReference type="ARBA" id="ARBA00012023"/>
    </source>
</evidence>
<dbReference type="Gene3D" id="3.30.200.110">
    <property type="entry name" value="Inositol-pentakisphosphate 2-kinase, N-lobe"/>
    <property type="match status" value="1"/>
</dbReference>
<evidence type="ECO:0000256" key="5">
    <source>
        <dbReference type="ARBA" id="ARBA00022741"/>
    </source>
</evidence>
<dbReference type="PANTHER" id="PTHR14456">
    <property type="entry name" value="INOSITOL POLYPHOSPHATE KINASE 1"/>
    <property type="match status" value="1"/>
</dbReference>
<organism evidence="10 11">
    <name type="scientific">Linnemannia gamsii</name>
    <dbReference type="NCBI Taxonomy" id="64522"/>
    <lineage>
        <taxon>Eukaryota</taxon>
        <taxon>Fungi</taxon>
        <taxon>Fungi incertae sedis</taxon>
        <taxon>Mucoromycota</taxon>
        <taxon>Mortierellomycotina</taxon>
        <taxon>Mortierellomycetes</taxon>
        <taxon>Mortierellales</taxon>
        <taxon>Mortierellaceae</taxon>
        <taxon>Linnemannia</taxon>
    </lineage>
</organism>
<keyword evidence="7 8" id="KW-0067">ATP-binding</keyword>
<evidence type="ECO:0000256" key="3">
    <source>
        <dbReference type="ARBA" id="ARBA00014846"/>
    </source>
</evidence>
<evidence type="ECO:0000313" key="11">
    <source>
        <dbReference type="Proteomes" id="UP001194696"/>
    </source>
</evidence>
<evidence type="ECO:0000256" key="8">
    <source>
        <dbReference type="RuleBase" id="RU364126"/>
    </source>
</evidence>
<dbReference type="InterPro" id="IPR009286">
    <property type="entry name" value="Ins_P5_2-kin"/>
</dbReference>
<evidence type="ECO:0000256" key="6">
    <source>
        <dbReference type="ARBA" id="ARBA00022777"/>
    </source>
</evidence>
<dbReference type="EC" id="2.7.1.158" evidence="2 8"/>
<dbReference type="Pfam" id="PF06090">
    <property type="entry name" value="Ins_P5_2-kin"/>
    <property type="match status" value="1"/>
</dbReference>
<gene>
    <name evidence="10" type="primary">IPK1</name>
    <name evidence="10" type="ORF">BGZ96_007449</name>
</gene>
<dbReference type="PANTHER" id="PTHR14456:SF2">
    <property type="entry name" value="INOSITOL-PENTAKISPHOSPHATE 2-KINASE"/>
    <property type="match status" value="1"/>
</dbReference>
<comment type="function">
    <text evidence="8">Phosphorylates Ins(1,3,4,5,6)P5 at position 2 to form Ins(1,2,3,4,5,6)P6 (InsP6 or phytate).</text>
</comment>
<evidence type="ECO:0000256" key="7">
    <source>
        <dbReference type="ARBA" id="ARBA00022840"/>
    </source>
</evidence>
<dbReference type="Proteomes" id="UP001194696">
    <property type="component" value="Unassembled WGS sequence"/>
</dbReference>
<comment type="domain">
    <text evidence="8">The EXKPK motif is conserved in inositol-pentakisphosphate 2-kinases of both family 1 and 2.</text>
</comment>
<evidence type="ECO:0000256" key="4">
    <source>
        <dbReference type="ARBA" id="ARBA00022679"/>
    </source>
</evidence>
<dbReference type="EMBL" id="JAAAIM010000384">
    <property type="protein sequence ID" value="KAG0288827.1"/>
    <property type="molecule type" value="Genomic_DNA"/>
</dbReference>
<sequence>MATILELYRVDYWKYRAEGNANIVLQYIGPHSRFRNTVLRLRKADRLDDSRTGLEGTNFGDNTLTMKNLTKESLFATEVIGLLLGQQFVEQLIAVALPPGFLSSLALAMEPSRPESRRQKGIDMAQSVGFLALDHTRFIKPSPGQSDVAVEIKPKWGFLTKSAFLRKNQDIKRRKCRFCMYQHQKLKIGQEGGLSKYCPIDLFSGTELMVHDALDSLVDTPQNNLRLFVDGIQHPVSRESTTQCFSELATSTSPQPQEQQQKRKSKWMEGDDHLDYEEDDSGPVRLTEVLTQILIESPLLRRLGRLQQALDSLDVETIHRLYTNLLEHDFSLTEPTVEEFLGTAEAFMDRTDMDEMMTEDQETFETHNASGLGFEPEDDLDDLPESLKLHFIREFLLSATLKDCSVLVTIKRDTSAAAGAMTANTTSSSRLEVDTGSPEFHEACHRIKVKEEMFMYKITCIDLDPKKMTSVPMYLEKDRTIVKHYLATVGDREATCGAN</sequence>
<feature type="compositionally biased region" description="Low complexity" evidence="9">
    <location>
        <begin position="250"/>
        <end position="259"/>
    </location>
</feature>
<keyword evidence="11" id="KW-1185">Reference proteome</keyword>
<keyword evidence="5 8" id="KW-0547">Nucleotide-binding</keyword>
<protein>
    <recommendedName>
        <fullName evidence="3 8">Inositol-pentakisphosphate 2-kinase</fullName>
        <ecNumber evidence="2 8">2.7.1.158</ecNumber>
    </recommendedName>
</protein>
<feature type="region of interest" description="Disordered" evidence="9">
    <location>
        <begin position="246"/>
        <end position="280"/>
    </location>
</feature>
<dbReference type="InterPro" id="IPR043001">
    <property type="entry name" value="IP5_2-K_N_lobe"/>
</dbReference>
<evidence type="ECO:0000313" key="10">
    <source>
        <dbReference type="EMBL" id="KAG0288827.1"/>
    </source>
</evidence>
<reference evidence="10 11" key="1">
    <citation type="journal article" date="2020" name="Fungal Divers.">
        <title>Resolving the Mortierellaceae phylogeny through synthesis of multi-gene phylogenetics and phylogenomics.</title>
        <authorList>
            <person name="Vandepol N."/>
            <person name="Liber J."/>
            <person name="Desiro A."/>
            <person name="Na H."/>
            <person name="Kennedy M."/>
            <person name="Barry K."/>
            <person name="Grigoriev I.V."/>
            <person name="Miller A.N."/>
            <person name="O'Donnell K."/>
            <person name="Stajich J.E."/>
            <person name="Bonito G."/>
        </authorList>
    </citation>
    <scope>NUCLEOTIDE SEQUENCE [LARGE SCALE GENOMIC DNA]</scope>
    <source>
        <strain evidence="10 11">AD045</strain>
    </source>
</reference>
<evidence type="ECO:0000256" key="1">
    <source>
        <dbReference type="ARBA" id="ARBA00001774"/>
    </source>
</evidence>
<comment type="caution">
    <text evidence="10">The sequence shown here is derived from an EMBL/GenBank/DDBJ whole genome shotgun (WGS) entry which is preliminary data.</text>
</comment>
<keyword evidence="4 8" id="KW-0808">Transferase</keyword>
<name>A0ABQ7K124_9FUNG</name>
<evidence type="ECO:0000256" key="9">
    <source>
        <dbReference type="SAM" id="MobiDB-lite"/>
    </source>
</evidence>
<proteinExistence type="predicted"/>
<comment type="catalytic activity">
    <reaction evidence="1 8">
        <text>1D-myo-inositol 1,3,4,5,6-pentakisphosphate + ATP = 1D-myo-inositol hexakisphosphate + ADP + H(+)</text>
        <dbReference type="Rhea" id="RHEA:20313"/>
        <dbReference type="ChEBI" id="CHEBI:15378"/>
        <dbReference type="ChEBI" id="CHEBI:30616"/>
        <dbReference type="ChEBI" id="CHEBI:57733"/>
        <dbReference type="ChEBI" id="CHEBI:58130"/>
        <dbReference type="ChEBI" id="CHEBI:456216"/>
        <dbReference type="EC" id="2.7.1.158"/>
    </reaction>
</comment>
<accession>A0ABQ7K124</accession>
<keyword evidence="6 8" id="KW-0418">Kinase</keyword>